<keyword evidence="2" id="KW-0805">Transcription regulation</keyword>
<reference evidence="6" key="1">
    <citation type="journal article" date="2014" name="Nat. Commun.">
        <title>The tobacco genome sequence and its comparison with those of tomato and potato.</title>
        <authorList>
            <person name="Sierro N."/>
            <person name="Battey J.N."/>
            <person name="Ouadi S."/>
            <person name="Bakaher N."/>
            <person name="Bovet L."/>
            <person name="Willig A."/>
            <person name="Goepfert S."/>
            <person name="Peitsch M.C."/>
            <person name="Ivanov N.V."/>
        </authorList>
    </citation>
    <scope>NUCLEOTIDE SEQUENCE [LARGE SCALE GENOMIC DNA]</scope>
</reference>
<dbReference type="KEGG" id="nta:107824690"/>
<evidence type="ECO:0000256" key="4">
    <source>
        <dbReference type="ARBA" id="ARBA00023163"/>
    </source>
</evidence>
<dbReference type="PANTHER" id="PTHR31674:SF21">
    <property type="entry name" value="B3 DOMAIN-CONTAINING PROTEIN REM15 ISOFORM X1"/>
    <property type="match status" value="1"/>
</dbReference>
<gene>
    <name evidence="7" type="primary">LOC107824690</name>
</gene>
<keyword evidence="6" id="KW-1185">Reference proteome</keyword>
<evidence type="ECO:0000313" key="6">
    <source>
        <dbReference type="Proteomes" id="UP000790787"/>
    </source>
</evidence>
<organism evidence="6 7">
    <name type="scientific">Nicotiana tabacum</name>
    <name type="common">Common tobacco</name>
    <dbReference type="NCBI Taxonomy" id="4097"/>
    <lineage>
        <taxon>Eukaryota</taxon>
        <taxon>Viridiplantae</taxon>
        <taxon>Streptophyta</taxon>
        <taxon>Embryophyta</taxon>
        <taxon>Tracheophyta</taxon>
        <taxon>Spermatophyta</taxon>
        <taxon>Magnoliopsida</taxon>
        <taxon>eudicotyledons</taxon>
        <taxon>Gunneridae</taxon>
        <taxon>Pentapetalae</taxon>
        <taxon>asterids</taxon>
        <taxon>lamiids</taxon>
        <taxon>Solanales</taxon>
        <taxon>Solanaceae</taxon>
        <taxon>Nicotianoideae</taxon>
        <taxon>Nicotianeae</taxon>
        <taxon>Nicotiana</taxon>
    </lineage>
</organism>
<dbReference type="PROSITE" id="PS50863">
    <property type="entry name" value="B3"/>
    <property type="match status" value="2"/>
</dbReference>
<dbReference type="SUPFAM" id="SSF101936">
    <property type="entry name" value="DNA-binding pseudobarrel domain"/>
    <property type="match status" value="2"/>
</dbReference>
<evidence type="ECO:0000313" key="7">
    <source>
        <dbReference type="RefSeq" id="XP_016506975.1"/>
    </source>
</evidence>
<keyword evidence="3" id="KW-0238">DNA-binding</keyword>
<sequence>MVIHLLYYIGAIVFDLKTFHAYSISQNYSQNLTVPSSSSSSSPSTMENELPISRRFFKVMVPGFHAKLTIPPDFCLKLKGEKSEKATLKHGKGTWNVEIGRSKNDVIWFDKGWEQFVQNYNLRIGDFAVFEHLGNMNFSVSLLDSTGCDKKYLMLEDGKQQQVPSQVKSLECRIEKRKPEGDVLLHQYVKGSSEFTARIKEYNVRKRSPYLHIPTEFCHSNALLQNTIITLTGPSGISCPVSLRICSGGKTLYVIMTTGWRNFFLSNKLKVGDVCIFHIDRTNSDSKSITMNVRVM</sequence>
<dbReference type="RefSeq" id="XP_016506975.1">
    <property type="nucleotide sequence ID" value="XM_016651489.1"/>
</dbReference>
<dbReference type="GeneID" id="107824690"/>
<dbReference type="PANTHER" id="PTHR31674">
    <property type="entry name" value="B3 DOMAIN-CONTAINING PROTEIN REM-LIKE 3-RELATED"/>
    <property type="match status" value="1"/>
</dbReference>
<dbReference type="InterPro" id="IPR039218">
    <property type="entry name" value="REM_fam"/>
</dbReference>
<dbReference type="GO" id="GO:0003677">
    <property type="term" value="F:DNA binding"/>
    <property type="evidence" value="ECO:0007669"/>
    <property type="project" value="UniProtKB-KW"/>
</dbReference>
<dbReference type="InterPro" id="IPR003340">
    <property type="entry name" value="B3_DNA-bd"/>
</dbReference>
<evidence type="ECO:0000256" key="1">
    <source>
        <dbReference type="ARBA" id="ARBA00004123"/>
    </source>
</evidence>
<evidence type="ECO:0000256" key="3">
    <source>
        <dbReference type="ARBA" id="ARBA00023125"/>
    </source>
</evidence>
<dbReference type="SMART" id="SM01019">
    <property type="entry name" value="B3"/>
    <property type="match status" value="2"/>
</dbReference>
<dbReference type="PaxDb" id="4097-A0A1S4D0L2"/>
<evidence type="ECO:0000256" key="2">
    <source>
        <dbReference type="ARBA" id="ARBA00023015"/>
    </source>
</evidence>
<dbReference type="OrthoDB" id="1109907at2759"/>
<dbReference type="Proteomes" id="UP000790787">
    <property type="component" value="Chromosome 18"/>
</dbReference>
<accession>A0A1S4D0L2</accession>
<dbReference type="STRING" id="4097.A0A1S4D0L2"/>
<dbReference type="InterPro" id="IPR015300">
    <property type="entry name" value="DNA-bd_pseudobarrel_sf"/>
</dbReference>
<dbReference type="Gene3D" id="2.40.330.10">
    <property type="entry name" value="DNA-binding pseudobarrel domain"/>
    <property type="match status" value="2"/>
</dbReference>
<proteinExistence type="predicted"/>
<dbReference type="Pfam" id="PF02362">
    <property type="entry name" value="B3"/>
    <property type="match status" value="2"/>
</dbReference>
<protein>
    <submittedName>
        <fullName evidence="7">B3 domain-containing protein REM8</fullName>
    </submittedName>
</protein>
<comment type="subcellular location">
    <subcellularLocation>
        <location evidence="1">Nucleus</location>
    </subcellularLocation>
</comment>
<dbReference type="GO" id="GO:0005634">
    <property type="term" value="C:nucleus"/>
    <property type="evidence" value="ECO:0007669"/>
    <property type="project" value="UniProtKB-SubCell"/>
</dbReference>
<name>A0A1S4D0L2_TOBAC</name>
<keyword evidence="5" id="KW-0539">Nucleus</keyword>
<dbReference type="OMA" id="TGCDKKL"/>
<dbReference type="AlphaFoldDB" id="A0A1S4D0L2"/>
<evidence type="ECO:0000256" key="5">
    <source>
        <dbReference type="ARBA" id="ARBA00023242"/>
    </source>
</evidence>
<keyword evidence="4" id="KW-0804">Transcription</keyword>
<reference evidence="7" key="2">
    <citation type="submission" date="2025-08" db="UniProtKB">
        <authorList>
            <consortium name="RefSeq"/>
        </authorList>
    </citation>
    <scope>IDENTIFICATION</scope>
</reference>
<dbReference type="CDD" id="cd10017">
    <property type="entry name" value="B3_DNA"/>
    <property type="match status" value="2"/>
</dbReference>